<keyword evidence="2 5" id="KW-0238">DNA-binding</keyword>
<dbReference type="PROSITE" id="PS50949">
    <property type="entry name" value="HTH_GNTR"/>
    <property type="match status" value="1"/>
</dbReference>
<feature type="domain" description="HTH gntR-type" evidence="4">
    <location>
        <begin position="8"/>
        <end position="75"/>
    </location>
</feature>
<evidence type="ECO:0000256" key="2">
    <source>
        <dbReference type="ARBA" id="ARBA00023125"/>
    </source>
</evidence>
<dbReference type="STRING" id="37625.SAMN05660420_01165"/>
<gene>
    <name evidence="5" type="ORF">SAMN05660420_01165</name>
</gene>
<evidence type="ECO:0000313" key="6">
    <source>
        <dbReference type="Proteomes" id="UP000199409"/>
    </source>
</evidence>
<organism evidence="5 6">
    <name type="scientific">Desulfuromusa kysingii</name>
    <dbReference type="NCBI Taxonomy" id="37625"/>
    <lineage>
        <taxon>Bacteria</taxon>
        <taxon>Pseudomonadati</taxon>
        <taxon>Thermodesulfobacteriota</taxon>
        <taxon>Desulfuromonadia</taxon>
        <taxon>Desulfuromonadales</taxon>
        <taxon>Geopsychrobacteraceae</taxon>
        <taxon>Desulfuromusa</taxon>
    </lineage>
</organism>
<dbReference type="SMART" id="SM00895">
    <property type="entry name" value="FCD"/>
    <property type="match status" value="1"/>
</dbReference>
<dbReference type="Proteomes" id="UP000199409">
    <property type="component" value="Unassembled WGS sequence"/>
</dbReference>
<keyword evidence="6" id="KW-1185">Reference proteome</keyword>
<dbReference type="PANTHER" id="PTHR43537">
    <property type="entry name" value="TRANSCRIPTIONAL REGULATOR, GNTR FAMILY"/>
    <property type="match status" value="1"/>
</dbReference>
<dbReference type="CDD" id="cd07377">
    <property type="entry name" value="WHTH_GntR"/>
    <property type="match status" value="1"/>
</dbReference>
<dbReference type="Pfam" id="PF07729">
    <property type="entry name" value="FCD"/>
    <property type="match status" value="1"/>
</dbReference>
<dbReference type="Gene3D" id="1.20.120.530">
    <property type="entry name" value="GntR ligand-binding domain-like"/>
    <property type="match status" value="1"/>
</dbReference>
<reference evidence="5 6" key="1">
    <citation type="submission" date="2016-10" db="EMBL/GenBank/DDBJ databases">
        <authorList>
            <person name="de Groot N.N."/>
        </authorList>
    </citation>
    <scope>NUCLEOTIDE SEQUENCE [LARGE SCALE GENOMIC DNA]</scope>
    <source>
        <strain evidence="5 6">DSM 7343</strain>
    </source>
</reference>
<dbReference type="PANTHER" id="PTHR43537:SF50">
    <property type="entry name" value="TRANSCRIPTIONAL REGULATORY PROTEIN"/>
    <property type="match status" value="1"/>
</dbReference>
<dbReference type="SUPFAM" id="SSF48008">
    <property type="entry name" value="GntR ligand-binding domain-like"/>
    <property type="match status" value="1"/>
</dbReference>
<dbReference type="EMBL" id="FNQN01000003">
    <property type="protein sequence ID" value="SEA08793.1"/>
    <property type="molecule type" value="Genomic_DNA"/>
</dbReference>
<name>A0A1H3YB92_9BACT</name>
<dbReference type="Gene3D" id="1.10.10.10">
    <property type="entry name" value="Winged helix-like DNA-binding domain superfamily/Winged helix DNA-binding domain"/>
    <property type="match status" value="1"/>
</dbReference>
<protein>
    <submittedName>
        <fullName evidence="5">DNA-binding transcriptional regulator, GntR family</fullName>
    </submittedName>
</protein>
<dbReference type="InterPro" id="IPR011711">
    <property type="entry name" value="GntR_C"/>
</dbReference>
<evidence type="ECO:0000256" key="1">
    <source>
        <dbReference type="ARBA" id="ARBA00023015"/>
    </source>
</evidence>
<dbReference type="InterPro" id="IPR036390">
    <property type="entry name" value="WH_DNA-bd_sf"/>
</dbReference>
<keyword evidence="3" id="KW-0804">Transcription</keyword>
<keyword evidence="1" id="KW-0805">Transcription regulation</keyword>
<dbReference type="OrthoDB" id="5499567at2"/>
<dbReference type="RefSeq" id="WP_092345674.1">
    <property type="nucleotide sequence ID" value="NZ_FNQN01000003.1"/>
</dbReference>
<proteinExistence type="predicted"/>
<dbReference type="InterPro" id="IPR008920">
    <property type="entry name" value="TF_FadR/GntR_C"/>
</dbReference>
<dbReference type="SUPFAM" id="SSF46785">
    <property type="entry name" value="Winged helix' DNA-binding domain"/>
    <property type="match status" value="1"/>
</dbReference>
<dbReference type="InterPro" id="IPR036388">
    <property type="entry name" value="WH-like_DNA-bd_sf"/>
</dbReference>
<evidence type="ECO:0000313" key="5">
    <source>
        <dbReference type="EMBL" id="SEA08793.1"/>
    </source>
</evidence>
<dbReference type="InterPro" id="IPR000524">
    <property type="entry name" value="Tscrpt_reg_HTH_GntR"/>
</dbReference>
<dbReference type="GO" id="GO:0003677">
    <property type="term" value="F:DNA binding"/>
    <property type="evidence" value="ECO:0007669"/>
    <property type="project" value="UniProtKB-KW"/>
</dbReference>
<dbReference type="AlphaFoldDB" id="A0A1H3YB92"/>
<sequence length="239" mass="27657">MNQLKRSRTLTELAANRIRKAIIDNEYKLGEPLSESLLANSMGTSKTPIREALALLKIEGLVNIFPQKGTFVFTLSLLEVKQLIEIRFILESAAIKLAFSNNREKLLEALSENLMNMENSLRVNDINEYLTHDSRFHECFFTLCENHYLSDAYSHIIAISSALRTRVSHQPNHTNKTFEEHQILYNFITKGELEKALEVLHYHFSSFEKLYATYCDQITTSHFSSTRKNRQSHKDERGD</sequence>
<evidence type="ECO:0000259" key="4">
    <source>
        <dbReference type="PROSITE" id="PS50949"/>
    </source>
</evidence>
<dbReference type="GO" id="GO:0003700">
    <property type="term" value="F:DNA-binding transcription factor activity"/>
    <property type="evidence" value="ECO:0007669"/>
    <property type="project" value="InterPro"/>
</dbReference>
<dbReference type="Pfam" id="PF00392">
    <property type="entry name" value="GntR"/>
    <property type="match status" value="1"/>
</dbReference>
<dbReference type="SMART" id="SM00345">
    <property type="entry name" value="HTH_GNTR"/>
    <property type="match status" value="1"/>
</dbReference>
<evidence type="ECO:0000256" key="3">
    <source>
        <dbReference type="ARBA" id="ARBA00023163"/>
    </source>
</evidence>
<accession>A0A1H3YB92</accession>